<gene>
    <name evidence="1" type="ORF">CDL10_10730</name>
</gene>
<dbReference type="Pfam" id="PF16267">
    <property type="entry name" value="DUF4920"/>
    <property type="match status" value="1"/>
</dbReference>
<organism evidence="1 2">
    <name type="scientific">Avrilella dinanensis</name>
    <dbReference type="NCBI Taxonomy" id="2008672"/>
    <lineage>
        <taxon>Bacteria</taxon>
        <taxon>Pseudomonadati</taxon>
        <taxon>Bacteroidota</taxon>
        <taxon>Flavobacteriia</taxon>
        <taxon>Flavobacteriales</taxon>
        <taxon>Flavobacteriaceae</taxon>
        <taxon>Avrilella</taxon>
    </lineage>
</organism>
<dbReference type="RefSeq" id="WP_100678523.1">
    <property type="nucleotide sequence ID" value="NZ_NIPO01000001.1"/>
</dbReference>
<name>A0A2M9R7Y4_9FLAO</name>
<proteinExistence type="predicted"/>
<reference evidence="1 2" key="1">
    <citation type="submission" date="2017-06" db="EMBL/GenBank/DDBJ databases">
        <title>Description of Avrilella dinanensis gen. nov. sp. nov.</title>
        <authorList>
            <person name="Leyer C."/>
            <person name="Sassi M."/>
            <person name="Minet J."/>
            <person name="Kayal S."/>
            <person name="Cattoir V."/>
        </authorList>
    </citation>
    <scope>NUCLEOTIDE SEQUENCE [LARGE SCALE GENOMIC DNA]</scope>
    <source>
        <strain evidence="1 2">UR159</strain>
    </source>
</reference>
<protein>
    <submittedName>
        <fullName evidence="1">DUF4920 domain-containing protein</fullName>
    </submittedName>
</protein>
<dbReference type="OrthoDB" id="129527at2"/>
<evidence type="ECO:0000313" key="1">
    <source>
        <dbReference type="EMBL" id="PJR04964.1"/>
    </source>
</evidence>
<dbReference type="Proteomes" id="UP000231960">
    <property type="component" value="Unassembled WGS sequence"/>
</dbReference>
<dbReference type="AlphaFoldDB" id="A0A2M9R7Y4"/>
<comment type="caution">
    <text evidence="1">The sequence shown here is derived from an EMBL/GenBank/DDBJ whole genome shotgun (WGS) entry which is preliminary data.</text>
</comment>
<sequence>MKKISCILFFALALASCNNEKKSETAPETEVATTNEEVKYATFGDSISADGYISMTEMKEKYDNLTLGDTIQVKFKSKTKKVCQKKGCWMTVDLGEEKESFVRFKDYLFTIPMNAEDRDVITEGKAYLEEIPVDELKHYAKDAGKSQEEIDQITEPKRTLRFEATGVLIAEQ</sequence>
<dbReference type="EMBL" id="NIPO01000001">
    <property type="protein sequence ID" value="PJR04964.1"/>
    <property type="molecule type" value="Genomic_DNA"/>
</dbReference>
<dbReference type="InterPro" id="IPR032577">
    <property type="entry name" value="DUF4920"/>
</dbReference>
<accession>A0A2M9R7Y4</accession>
<keyword evidence="2" id="KW-1185">Reference proteome</keyword>
<evidence type="ECO:0000313" key="2">
    <source>
        <dbReference type="Proteomes" id="UP000231960"/>
    </source>
</evidence>
<dbReference type="PROSITE" id="PS51257">
    <property type="entry name" value="PROKAR_LIPOPROTEIN"/>
    <property type="match status" value="1"/>
</dbReference>